<keyword evidence="4" id="KW-1185">Reference proteome</keyword>
<dbReference type="PANTHER" id="PTHR33098:SF57">
    <property type="entry name" value="DUF4408 DOMAIN PROTEIN"/>
    <property type="match status" value="1"/>
</dbReference>
<dbReference type="EMBL" id="JAUHHV010000011">
    <property type="protein sequence ID" value="KAK1408547.1"/>
    <property type="molecule type" value="Genomic_DNA"/>
</dbReference>
<sequence>MAELMAIASMWETMAAWFTPTVLFCVTNLIIAIIFIASNTHHVHGDSKSNSLAPIARVSSFLERTTSMKLSQQQSLYQSKTANYTSSSRLAQSIYLPEQIAVSQLGHTHPSLFDRVTSFKLNSPPAGELVRVPSFLDRVKSFKICSSFKSEPVSTETGNVERNAEHRVIRSKSETISVKKPSVEMKKSRSEMIIASEDDVRDGFDEEVDAKADDFISKFKQQLKLQRLESIVRYNEMLNRRSYK</sequence>
<evidence type="ECO:0000259" key="2">
    <source>
        <dbReference type="Pfam" id="PF14364"/>
    </source>
</evidence>
<evidence type="ECO:0000313" key="3">
    <source>
        <dbReference type="EMBL" id="KAK1408547.1"/>
    </source>
</evidence>
<dbReference type="InterPro" id="IPR008480">
    <property type="entry name" value="DUF761_pln"/>
</dbReference>
<keyword evidence="1" id="KW-0472">Membrane</keyword>
<feature type="transmembrane region" description="Helical" evidence="1">
    <location>
        <begin position="15"/>
        <end position="38"/>
    </location>
</feature>
<accession>A0AAD8JPX1</accession>
<organism evidence="3 4">
    <name type="scientific">Tagetes erecta</name>
    <name type="common">African marigold</name>
    <dbReference type="NCBI Taxonomy" id="13708"/>
    <lineage>
        <taxon>Eukaryota</taxon>
        <taxon>Viridiplantae</taxon>
        <taxon>Streptophyta</taxon>
        <taxon>Embryophyta</taxon>
        <taxon>Tracheophyta</taxon>
        <taxon>Spermatophyta</taxon>
        <taxon>Magnoliopsida</taxon>
        <taxon>eudicotyledons</taxon>
        <taxon>Gunneridae</taxon>
        <taxon>Pentapetalae</taxon>
        <taxon>asterids</taxon>
        <taxon>campanulids</taxon>
        <taxon>Asterales</taxon>
        <taxon>Asteraceae</taxon>
        <taxon>Asteroideae</taxon>
        <taxon>Heliantheae alliance</taxon>
        <taxon>Tageteae</taxon>
        <taxon>Tagetes</taxon>
    </lineage>
</organism>
<dbReference type="Pfam" id="PF14364">
    <property type="entry name" value="DUF4408"/>
    <property type="match status" value="1"/>
</dbReference>
<evidence type="ECO:0000313" key="4">
    <source>
        <dbReference type="Proteomes" id="UP001229421"/>
    </source>
</evidence>
<dbReference type="Pfam" id="PF05553">
    <property type="entry name" value="DUF761"/>
    <property type="match status" value="1"/>
</dbReference>
<gene>
    <name evidence="3" type="ORF">QVD17_40414</name>
</gene>
<dbReference type="InterPro" id="IPR025520">
    <property type="entry name" value="DUF4408"/>
</dbReference>
<dbReference type="PANTHER" id="PTHR33098">
    <property type="entry name" value="COTTON FIBER (DUF761)"/>
    <property type="match status" value="1"/>
</dbReference>
<dbReference type="AlphaFoldDB" id="A0AAD8JPX1"/>
<evidence type="ECO:0000256" key="1">
    <source>
        <dbReference type="SAM" id="Phobius"/>
    </source>
</evidence>
<comment type="caution">
    <text evidence="3">The sequence shown here is derived from an EMBL/GenBank/DDBJ whole genome shotgun (WGS) entry which is preliminary data.</text>
</comment>
<keyword evidence="1" id="KW-1133">Transmembrane helix</keyword>
<keyword evidence="1" id="KW-0812">Transmembrane</keyword>
<proteinExistence type="predicted"/>
<feature type="domain" description="DUF4408" evidence="2">
    <location>
        <begin position="9"/>
        <end position="38"/>
    </location>
</feature>
<protein>
    <recommendedName>
        <fullName evidence="2">DUF4408 domain-containing protein</fullName>
    </recommendedName>
</protein>
<dbReference type="Proteomes" id="UP001229421">
    <property type="component" value="Unassembled WGS sequence"/>
</dbReference>
<name>A0AAD8JPX1_TARER</name>
<reference evidence="3" key="1">
    <citation type="journal article" date="2023" name="bioRxiv">
        <title>Improved chromosome-level genome assembly for marigold (Tagetes erecta).</title>
        <authorList>
            <person name="Jiang F."/>
            <person name="Yuan L."/>
            <person name="Wang S."/>
            <person name="Wang H."/>
            <person name="Xu D."/>
            <person name="Wang A."/>
            <person name="Fan W."/>
        </authorList>
    </citation>
    <scope>NUCLEOTIDE SEQUENCE</scope>
    <source>
        <strain evidence="3">WSJ</strain>
        <tissue evidence="3">Leaf</tissue>
    </source>
</reference>